<dbReference type="EMBL" id="JBHTIS010001324">
    <property type="protein sequence ID" value="MFD1047945.1"/>
    <property type="molecule type" value="Genomic_DNA"/>
</dbReference>
<dbReference type="Proteomes" id="UP001597045">
    <property type="component" value="Unassembled WGS sequence"/>
</dbReference>
<feature type="non-terminal residue" evidence="1">
    <location>
        <position position="1"/>
    </location>
</feature>
<evidence type="ECO:0000313" key="1">
    <source>
        <dbReference type="EMBL" id="MFD1047945.1"/>
    </source>
</evidence>
<name>A0ABW3ME61_9PSEU</name>
<reference evidence="2" key="1">
    <citation type="journal article" date="2019" name="Int. J. Syst. Evol. Microbiol.">
        <title>The Global Catalogue of Microorganisms (GCM) 10K type strain sequencing project: providing services to taxonomists for standard genome sequencing and annotation.</title>
        <authorList>
            <consortium name="The Broad Institute Genomics Platform"/>
            <consortium name="The Broad Institute Genome Sequencing Center for Infectious Disease"/>
            <person name="Wu L."/>
            <person name="Ma J."/>
        </authorList>
    </citation>
    <scope>NUCLEOTIDE SEQUENCE [LARGE SCALE GENOMIC DNA]</scope>
    <source>
        <strain evidence="2">JCM 31486</strain>
    </source>
</reference>
<keyword evidence="2" id="KW-1185">Reference proteome</keyword>
<protein>
    <submittedName>
        <fullName evidence="1">Uncharacterized protein</fullName>
    </submittedName>
</protein>
<organism evidence="1 2">
    <name type="scientific">Kibdelosporangium lantanae</name>
    <dbReference type="NCBI Taxonomy" id="1497396"/>
    <lineage>
        <taxon>Bacteria</taxon>
        <taxon>Bacillati</taxon>
        <taxon>Actinomycetota</taxon>
        <taxon>Actinomycetes</taxon>
        <taxon>Pseudonocardiales</taxon>
        <taxon>Pseudonocardiaceae</taxon>
        <taxon>Kibdelosporangium</taxon>
    </lineage>
</organism>
<gene>
    <name evidence="1" type="ORF">ACFQ1S_21620</name>
</gene>
<proteinExistence type="predicted"/>
<evidence type="ECO:0000313" key="2">
    <source>
        <dbReference type="Proteomes" id="UP001597045"/>
    </source>
</evidence>
<accession>A0ABW3ME61</accession>
<comment type="caution">
    <text evidence="1">The sequence shown here is derived from an EMBL/GenBank/DDBJ whole genome shotgun (WGS) entry which is preliminary data.</text>
</comment>
<sequence length="197" mass="21918">DECACWRWATSGLQAAIGNDPAQVFNYIATGIDIDQGSGWHAQQYTAPLQVARQRYTRYDTGGYAAIGGVTYDDWFNQVLSSVVHEFCRALGLAPGAGPFHQNNGARYFVCVKFDRTSPTGDRYAPNYTHWWLRIELGGGRFVCLEMFPQSNALTFRWNHAHAVNDVFMQEVTNLAPNHMAVLDHVIPNPAPVPAGQ</sequence>